<feature type="transmembrane region" description="Helical" evidence="7">
    <location>
        <begin position="227"/>
        <end position="249"/>
    </location>
</feature>
<dbReference type="NCBIfam" id="TIGR01494">
    <property type="entry name" value="ATPase_P-type"/>
    <property type="match status" value="2"/>
</dbReference>
<dbReference type="SFLD" id="SFLDF00027">
    <property type="entry name" value="p-type_atpase"/>
    <property type="match status" value="1"/>
</dbReference>
<keyword evidence="10" id="KW-1185">Reference proteome</keyword>
<feature type="transmembrane region" description="Helical" evidence="7">
    <location>
        <begin position="604"/>
        <end position="625"/>
    </location>
</feature>
<evidence type="ECO:0000313" key="9">
    <source>
        <dbReference type="EMBL" id="MBC8529987.1"/>
    </source>
</evidence>
<dbReference type="PRINTS" id="PR00120">
    <property type="entry name" value="HATPASE"/>
</dbReference>
<dbReference type="InterPro" id="IPR059000">
    <property type="entry name" value="ATPase_P-type_domA"/>
</dbReference>
<feature type="region of interest" description="Disordered" evidence="6">
    <location>
        <begin position="1"/>
        <end position="22"/>
    </location>
</feature>
<dbReference type="InterPro" id="IPR036412">
    <property type="entry name" value="HAD-like_sf"/>
</dbReference>
<feature type="transmembrane region" description="Helical" evidence="7">
    <location>
        <begin position="261"/>
        <end position="283"/>
    </location>
</feature>
<keyword evidence="4 7" id="KW-1133">Transmembrane helix</keyword>
<feature type="transmembrane region" description="Helical" evidence="7">
    <location>
        <begin position="753"/>
        <end position="775"/>
    </location>
</feature>
<evidence type="ECO:0000256" key="7">
    <source>
        <dbReference type="SAM" id="Phobius"/>
    </source>
</evidence>
<dbReference type="Pfam" id="PF00702">
    <property type="entry name" value="Hydrolase"/>
    <property type="match status" value="1"/>
</dbReference>
<keyword evidence="2 7" id="KW-0812">Transmembrane</keyword>
<name>A0A926D1U2_9FIRM</name>
<comment type="subcellular location">
    <subcellularLocation>
        <location evidence="1">Membrane</location>
        <topology evidence="1">Multi-pass membrane protein</topology>
    </subcellularLocation>
</comment>
<dbReference type="CDD" id="cd02609">
    <property type="entry name" value="P-type_ATPase"/>
    <property type="match status" value="1"/>
</dbReference>
<protein>
    <submittedName>
        <fullName evidence="9">Cation-translocating P-type ATPase</fullName>
    </submittedName>
</protein>
<dbReference type="Gene3D" id="2.70.150.10">
    <property type="entry name" value="Calcium-transporting ATPase, cytoplasmic transduction domain A"/>
    <property type="match status" value="1"/>
</dbReference>
<dbReference type="Gene3D" id="3.40.1110.10">
    <property type="entry name" value="Calcium-transporting ATPase, cytoplasmic domain N"/>
    <property type="match status" value="1"/>
</dbReference>
<comment type="caution">
    <text evidence="9">The sequence shown here is derived from an EMBL/GenBank/DDBJ whole genome shotgun (WGS) entry which is preliminary data.</text>
</comment>
<feature type="domain" description="P-type ATPase A" evidence="8">
    <location>
        <begin position="110"/>
        <end position="206"/>
    </location>
</feature>
<dbReference type="PANTHER" id="PTHR42861">
    <property type="entry name" value="CALCIUM-TRANSPORTING ATPASE"/>
    <property type="match status" value="1"/>
</dbReference>
<dbReference type="AlphaFoldDB" id="A0A926D1U2"/>
<dbReference type="SUPFAM" id="SSF56784">
    <property type="entry name" value="HAD-like"/>
    <property type="match status" value="1"/>
</dbReference>
<dbReference type="SUPFAM" id="SSF81665">
    <property type="entry name" value="Calcium ATPase, transmembrane domain M"/>
    <property type="match status" value="1"/>
</dbReference>
<dbReference type="PRINTS" id="PR00119">
    <property type="entry name" value="CATATPASE"/>
</dbReference>
<dbReference type="InterPro" id="IPR023299">
    <property type="entry name" value="ATPase_P-typ_cyto_dom_N"/>
</dbReference>
<evidence type="ECO:0000313" key="10">
    <source>
        <dbReference type="Proteomes" id="UP000654279"/>
    </source>
</evidence>
<dbReference type="PROSITE" id="PS00154">
    <property type="entry name" value="ATPASE_E1_E2"/>
    <property type="match status" value="1"/>
</dbReference>
<organism evidence="9 10">
    <name type="scientific">Luoshenia tenuis</name>
    <dbReference type="NCBI Taxonomy" id="2763654"/>
    <lineage>
        <taxon>Bacteria</taxon>
        <taxon>Bacillati</taxon>
        <taxon>Bacillota</taxon>
        <taxon>Clostridia</taxon>
        <taxon>Christensenellales</taxon>
        <taxon>Christensenellaceae</taxon>
        <taxon>Luoshenia</taxon>
    </lineage>
</organism>
<keyword evidence="3" id="KW-1278">Translocase</keyword>
<feature type="transmembrane region" description="Helical" evidence="7">
    <location>
        <begin position="725"/>
        <end position="747"/>
    </location>
</feature>
<keyword evidence="5 7" id="KW-0472">Membrane</keyword>
<evidence type="ECO:0000256" key="1">
    <source>
        <dbReference type="ARBA" id="ARBA00004141"/>
    </source>
</evidence>
<dbReference type="InterPro" id="IPR023214">
    <property type="entry name" value="HAD_sf"/>
</dbReference>
<dbReference type="InterPro" id="IPR018303">
    <property type="entry name" value="ATPase_P-typ_P_site"/>
</dbReference>
<dbReference type="GO" id="GO:0005524">
    <property type="term" value="F:ATP binding"/>
    <property type="evidence" value="ECO:0007669"/>
    <property type="project" value="InterPro"/>
</dbReference>
<feature type="transmembrane region" description="Helical" evidence="7">
    <location>
        <begin position="56"/>
        <end position="74"/>
    </location>
</feature>
<evidence type="ECO:0000256" key="3">
    <source>
        <dbReference type="ARBA" id="ARBA00022967"/>
    </source>
</evidence>
<sequence>MKVHGKKTGAGGALREPTPERGLEESDVALRKAMGLVNVAVDAQSRTVKAIIHDNVFTFFNLIFVVLAVLVALVGSYRSLTFMPIVVLNTLIGIVQEVRSKRTLEKLTMLSAPTARVLRGGREQTLRAEELVLDDVVIFTAGNQICADGVVLEGEAQVNEALLTGEADEIAKGPGDQLMSGSFIVSGVCKARLVAVGADSYISRLTLEAKKSKGVGQSKMILALNRLIKAVGLIIIPIGVILFLHQWLLVGNTVEESVVGMVAALIGMIPEGLYLLASVALVISVMRLARSKVLVHEMNCIEMLARVDVLCVDKTGTITEPEMRVEGAVPLSDEGDILPLLGDFAAAQASDNITMEAVKAYFTQGQGRRPLGVTSFSAACKYSSATFEEGCYVLGAPEFVLRERFGEYQALIQSHAARGARVLVFAQYAGRADGRALTAGVRPLCLVLLRNPIRKAAAQTFGYFAQQGVQVKVISGDNPVTVSQVAMQAHIDGAENYVDASTLQTEEALCKAATRYTVFGRVTPAQKRALVRALKSAGHTVAMTGDGVNDVLALKDADCSIAMASGSDAAAQAAQLVLLDNDFARMPLVVDEGRRVVNNIERSASLFLVKNIFSFLMSFFSIVLMCTYPVGPAQISLISAFTIGAPAFLLALEPNKRRIKGTFLRNVIERAFPAGITDFILVSILMLVGRWMGIPDEMISTAATILMSVVGLLIICYIGRPMNLWRWAIVAAMVAGIALSATYFHWLFDMSRLSLHCTVLLLILCALALPVMLGLGRATQTMVDFSFRMARQFLRRCKGLGARRRKEEGR</sequence>
<feature type="transmembrane region" description="Helical" evidence="7">
    <location>
        <begin position="672"/>
        <end position="692"/>
    </location>
</feature>
<feature type="transmembrane region" description="Helical" evidence="7">
    <location>
        <begin position="80"/>
        <end position="98"/>
    </location>
</feature>
<evidence type="ECO:0000256" key="4">
    <source>
        <dbReference type="ARBA" id="ARBA00022989"/>
    </source>
</evidence>
<accession>A0A926D1U2</accession>
<dbReference type="EMBL" id="JACRSO010000005">
    <property type="protein sequence ID" value="MBC8529987.1"/>
    <property type="molecule type" value="Genomic_DNA"/>
</dbReference>
<feature type="transmembrane region" description="Helical" evidence="7">
    <location>
        <begin position="698"/>
        <end position="718"/>
    </location>
</feature>
<evidence type="ECO:0000259" key="8">
    <source>
        <dbReference type="Pfam" id="PF00122"/>
    </source>
</evidence>
<dbReference type="Pfam" id="PF00122">
    <property type="entry name" value="E1-E2_ATPase"/>
    <property type="match status" value="1"/>
</dbReference>
<dbReference type="Gene3D" id="3.40.50.1000">
    <property type="entry name" value="HAD superfamily/HAD-like"/>
    <property type="match status" value="1"/>
</dbReference>
<proteinExistence type="predicted"/>
<dbReference type="SUPFAM" id="SSF81653">
    <property type="entry name" value="Calcium ATPase, transduction domain A"/>
    <property type="match status" value="1"/>
</dbReference>
<dbReference type="SFLD" id="SFLDG00002">
    <property type="entry name" value="C1.7:_P-type_atpase_like"/>
    <property type="match status" value="1"/>
</dbReference>
<feature type="transmembrane region" description="Helical" evidence="7">
    <location>
        <begin position="631"/>
        <end position="652"/>
    </location>
</feature>
<evidence type="ECO:0000256" key="2">
    <source>
        <dbReference type="ARBA" id="ARBA00022692"/>
    </source>
</evidence>
<dbReference type="InterPro" id="IPR001757">
    <property type="entry name" value="P_typ_ATPase"/>
</dbReference>
<dbReference type="RefSeq" id="WP_330605236.1">
    <property type="nucleotide sequence ID" value="NZ_JACRSO010000005.1"/>
</dbReference>
<dbReference type="InterPro" id="IPR044492">
    <property type="entry name" value="P_typ_ATPase_HD_dom"/>
</dbReference>
<dbReference type="GO" id="GO:0016887">
    <property type="term" value="F:ATP hydrolysis activity"/>
    <property type="evidence" value="ECO:0007669"/>
    <property type="project" value="InterPro"/>
</dbReference>
<dbReference type="InterPro" id="IPR023298">
    <property type="entry name" value="ATPase_P-typ_TM_dom_sf"/>
</dbReference>
<reference evidence="9" key="1">
    <citation type="submission" date="2020-08" db="EMBL/GenBank/DDBJ databases">
        <title>Genome public.</title>
        <authorList>
            <person name="Liu C."/>
            <person name="Sun Q."/>
        </authorList>
    </citation>
    <scope>NUCLEOTIDE SEQUENCE</scope>
    <source>
        <strain evidence="9">NSJ-44</strain>
    </source>
</reference>
<dbReference type="InterPro" id="IPR008250">
    <property type="entry name" value="ATPase_P-typ_transduc_dom_A_sf"/>
</dbReference>
<dbReference type="Proteomes" id="UP000654279">
    <property type="component" value="Unassembled WGS sequence"/>
</dbReference>
<gene>
    <name evidence="9" type="ORF">H8699_11155</name>
</gene>
<evidence type="ECO:0000256" key="6">
    <source>
        <dbReference type="SAM" id="MobiDB-lite"/>
    </source>
</evidence>
<dbReference type="GO" id="GO:0016020">
    <property type="term" value="C:membrane"/>
    <property type="evidence" value="ECO:0007669"/>
    <property type="project" value="UniProtKB-SubCell"/>
</dbReference>
<dbReference type="SFLD" id="SFLDS00003">
    <property type="entry name" value="Haloacid_Dehalogenase"/>
    <property type="match status" value="1"/>
</dbReference>
<dbReference type="Gene3D" id="1.20.1110.10">
    <property type="entry name" value="Calcium-transporting ATPase, transmembrane domain"/>
    <property type="match status" value="1"/>
</dbReference>
<evidence type="ECO:0000256" key="5">
    <source>
        <dbReference type="ARBA" id="ARBA00023136"/>
    </source>
</evidence>